<accession>A0AAV4TH76</accession>
<dbReference type="EMBL" id="BPLR01011275">
    <property type="protein sequence ID" value="GIY45475.1"/>
    <property type="molecule type" value="Genomic_DNA"/>
</dbReference>
<proteinExistence type="predicted"/>
<protein>
    <submittedName>
        <fullName evidence="1">Uncharacterized protein</fullName>
    </submittedName>
</protein>
<dbReference type="AlphaFoldDB" id="A0AAV4TH76"/>
<organism evidence="1 2">
    <name type="scientific">Caerostris extrusa</name>
    <name type="common">Bark spider</name>
    <name type="synonym">Caerostris bankana</name>
    <dbReference type="NCBI Taxonomy" id="172846"/>
    <lineage>
        <taxon>Eukaryota</taxon>
        <taxon>Metazoa</taxon>
        <taxon>Ecdysozoa</taxon>
        <taxon>Arthropoda</taxon>
        <taxon>Chelicerata</taxon>
        <taxon>Arachnida</taxon>
        <taxon>Araneae</taxon>
        <taxon>Araneomorphae</taxon>
        <taxon>Entelegynae</taxon>
        <taxon>Araneoidea</taxon>
        <taxon>Araneidae</taxon>
        <taxon>Caerostris</taxon>
    </lineage>
</organism>
<evidence type="ECO:0000313" key="2">
    <source>
        <dbReference type="Proteomes" id="UP001054945"/>
    </source>
</evidence>
<dbReference type="Proteomes" id="UP001054945">
    <property type="component" value="Unassembled WGS sequence"/>
</dbReference>
<comment type="caution">
    <text evidence="1">The sequence shown here is derived from an EMBL/GenBank/DDBJ whole genome shotgun (WGS) entry which is preliminary data.</text>
</comment>
<sequence>MIFITPIFLAHSYIRRIHPSLPERQSRESSSSSLKLFFAGRERKPVRIPGLRSFKLILPIISRSVHFSKKEKCPRALPINFRECSRKERERSGNLPSG</sequence>
<gene>
    <name evidence="1" type="ORF">CEXT_28441</name>
</gene>
<keyword evidence="2" id="KW-1185">Reference proteome</keyword>
<name>A0AAV4TH76_CAEEX</name>
<evidence type="ECO:0000313" key="1">
    <source>
        <dbReference type="EMBL" id="GIY45475.1"/>
    </source>
</evidence>
<reference evidence="1 2" key="1">
    <citation type="submission" date="2021-06" db="EMBL/GenBank/DDBJ databases">
        <title>Caerostris extrusa draft genome.</title>
        <authorList>
            <person name="Kono N."/>
            <person name="Arakawa K."/>
        </authorList>
    </citation>
    <scope>NUCLEOTIDE SEQUENCE [LARGE SCALE GENOMIC DNA]</scope>
</reference>